<dbReference type="InterPro" id="IPR015273">
    <property type="entry name" value="Cys-tRNA-synt_Ia_DALR"/>
</dbReference>
<dbReference type="SUPFAM" id="SSF52374">
    <property type="entry name" value="Nucleotidylyl transferase"/>
    <property type="match status" value="1"/>
</dbReference>
<organism evidence="10">
    <name type="scientific">bioreactor metagenome</name>
    <dbReference type="NCBI Taxonomy" id="1076179"/>
    <lineage>
        <taxon>unclassified sequences</taxon>
        <taxon>metagenomes</taxon>
        <taxon>ecological metagenomes</taxon>
    </lineage>
</organism>
<dbReference type="GO" id="GO:0005524">
    <property type="term" value="F:ATP binding"/>
    <property type="evidence" value="ECO:0007669"/>
    <property type="project" value="UniProtKB-KW"/>
</dbReference>
<evidence type="ECO:0000256" key="5">
    <source>
        <dbReference type="ARBA" id="ARBA00022723"/>
    </source>
</evidence>
<comment type="cofactor">
    <cofactor evidence="1">
        <name>Zn(2+)</name>
        <dbReference type="ChEBI" id="CHEBI:29105"/>
    </cofactor>
</comment>
<evidence type="ECO:0000256" key="2">
    <source>
        <dbReference type="ARBA" id="ARBA00004496"/>
    </source>
</evidence>
<dbReference type="GO" id="GO:0046872">
    <property type="term" value="F:metal ion binding"/>
    <property type="evidence" value="ECO:0007669"/>
    <property type="project" value="UniProtKB-KW"/>
</dbReference>
<dbReference type="Gene3D" id="3.40.50.620">
    <property type="entry name" value="HUPs"/>
    <property type="match status" value="1"/>
</dbReference>
<keyword evidence="4 10" id="KW-0436">Ligase</keyword>
<evidence type="ECO:0000259" key="9">
    <source>
        <dbReference type="SMART" id="SM00840"/>
    </source>
</evidence>
<evidence type="ECO:0000256" key="3">
    <source>
        <dbReference type="ARBA" id="ARBA00014738"/>
    </source>
</evidence>
<sequence>MISNSRELEGQQDKRSPFDFALWKKASPEHIMRWPSPWSEGFPGWHLECSAMSAKYLGESFDIHGGGMDLLFPHHECELAQNTASRGEGGVRYWMHNNMITINGQKMGKSLGNFITLEELFTGSHKILEQAYSPMTIRFFILQAHYRSTLDFSNEALMAAEKGYRRMMMAAKDVSSLKATEGEASAEVSALLSGVYEALCDDMNTPIAIANLFDAVRLVNSSKDGKISLTKGDVVQLRLLFDVIVKEVLGLTDESAAGDNSDVLKGVMEMLLEMRKEAKAQKDFAKSDAIRDNLAKLGVVVKDTKEGTEWSI</sequence>
<dbReference type="SMART" id="SM00840">
    <property type="entry name" value="DALR_2"/>
    <property type="match status" value="1"/>
</dbReference>
<keyword evidence="5" id="KW-0479">Metal-binding</keyword>
<comment type="subcellular location">
    <subcellularLocation>
        <location evidence="2">Cytoplasm</location>
    </subcellularLocation>
</comment>
<gene>
    <name evidence="10" type="primary">cysS_33</name>
    <name evidence="10" type="ORF">SDC9_107355</name>
</gene>
<evidence type="ECO:0000256" key="8">
    <source>
        <dbReference type="ARBA" id="ARBA00022840"/>
    </source>
</evidence>
<dbReference type="Pfam" id="PF23493">
    <property type="entry name" value="CysS_C"/>
    <property type="match status" value="1"/>
</dbReference>
<dbReference type="PANTHER" id="PTHR10890">
    <property type="entry name" value="CYSTEINYL-TRNA SYNTHETASE"/>
    <property type="match status" value="1"/>
</dbReference>
<dbReference type="Pfam" id="PF09190">
    <property type="entry name" value="DALR_2"/>
    <property type="match status" value="1"/>
</dbReference>
<evidence type="ECO:0000256" key="7">
    <source>
        <dbReference type="ARBA" id="ARBA00022833"/>
    </source>
</evidence>
<dbReference type="InterPro" id="IPR014729">
    <property type="entry name" value="Rossmann-like_a/b/a_fold"/>
</dbReference>
<protein>
    <recommendedName>
        <fullName evidence="3">Cysteine--tRNA ligase</fullName>
    </recommendedName>
</protein>
<evidence type="ECO:0000313" key="10">
    <source>
        <dbReference type="EMBL" id="MPM60504.1"/>
    </source>
</evidence>
<dbReference type="EMBL" id="VSSQ01017835">
    <property type="protein sequence ID" value="MPM60504.1"/>
    <property type="molecule type" value="Genomic_DNA"/>
</dbReference>
<name>A0A645BFK3_9ZZZZ</name>
<accession>A0A645BFK3</accession>
<reference evidence="10" key="1">
    <citation type="submission" date="2019-08" db="EMBL/GenBank/DDBJ databases">
        <authorList>
            <person name="Kucharzyk K."/>
            <person name="Murdoch R.W."/>
            <person name="Higgins S."/>
            <person name="Loffler F."/>
        </authorList>
    </citation>
    <scope>NUCLEOTIDE SEQUENCE</scope>
</reference>
<dbReference type="GO" id="GO:0005829">
    <property type="term" value="C:cytosol"/>
    <property type="evidence" value="ECO:0007669"/>
    <property type="project" value="TreeGrafter"/>
</dbReference>
<dbReference type="InterPro" id="IPR032678">
    <property type="entry name" value="tRNA-synt_1_cat_dom"/>
</dbReference>
<dbReference type="GO" id="GO:0004817">
    <property type="term" value="F:cysteine-tRNA ligase activity"/>
    <property type="evidence" value="ECO:0007669"/>
    <property type="project" value="InterPro"/>
</dbReference>
<evidence type="ECO:0000256" key="6">
    <source>
        <dbReference type="ARBA" id="ARBA00022741"/>
    </source>
</evidence>
<dbReference type="SUPFAM" id="SSF47323">
    <property type="entry name" value="Anticodon-binding domain of a subclass of class I aminoacyl-tRNA synthetases"/>
    <property type="match status" value="1"/>
</dbReference>
<dbReference type="Pfam" id="PF01406">
    <property type="entry name" value="tRNA-synt_1e"/>
    <property type="match status" value="1"/>
</dbReference>
<dbReference type="InterPro" id="IPR056411">
    <property type="entry name" value="CysS_C"/>
</dbReference>
<dbReference type="Gene3D" id="1.20.120.1910">
    <property type="entry name" value="Cysteine-tRNA ligase, C-terminal anti-codon recognition domain"/>
    <property type="match status" value="1"/>
</dbReference>
<dbReference type="InterPro" id="IPR009080">
    <property type="entry name" value="tRNAsynth_Ia_anticodon-bd"/>
</dbReference>
<evidence type="ECO:0000256" key="4">
    <source>
        <dbReference type="ARBA" id="ARBA00022598"/>
    </source>
</evidence>
<keyword evidence="6" id="KW-0547">Nucleotide-binding</keyword>
<dbReference type="AlphaFoldDB" id="A0A645BFK3"/>
<dbReference type="InterPro" id="IPR024909">
    <property type="entry name" value="Cys-tRNA/MSH_ligase"/>
</dbReference>
<keyword evidence="7" id="KW-0862">Zinc</keyword>
<feature type="domain" description="Cysteinyl-tRNA synthetase class Ia DALR" evidence="9">
    <location>
        <begin position="194"/>
        <end position="257"/>
    </location>
</feature>
<evidence type="ECO:0000256" key="1">
    <source>
        <dbReference type="ARBA" id="ARBA00001947"/>
    </source>
</evidence>
<dbReference type="PANTHER" id="PTHR10890:SF3">
    <property type="entry name" value="CYSTEINE--TRNA LIGASE, CYTOPLASMIC"/>
    <property type="match status" value="1"/>
</dbReference>
<proteinExistence type="predicted"/>
<comment type="caution">
    <text evidence="10">The sequence shown here is derived from an EMBL/GenBank/DDBJ whole genome shotgun (WGS) entry which is preliminary data.</text>
</comment>
<dbReference type="GO" id="GO:0006423">
    <property type="term" value="P:cysteinyl-tRNA aminoacylation"/>
    <property type="evidence" value="ECO:0007669"/>
    <property type="project" value="InterPro"/>
</dbReference>
<keyword evidence="8" id="KW-0067">ATP-binding</keyword>
<dbReference type="PRINTS" id="PR00983">
    <property type="entry name" value="TRNASYNTHCYS"/>
</dbReference>